<dbReference type="AlphaFoldDB" id="A0A915CPL4"/>
<keyword evidence="1" id="KW-1133">Transmembrane helix</keyword>
<evidence type="ECO:0000313" key="3">
    <source>
        <dbReference type="WBParaSite" id="jg11198"/>
    </source>
</evidence>
<reference evidence="3" key="1">
    <citation type="submission" date="2022-11" db="UniProtKB">
        <authorList>
            <consortium name="WormBaseParasite"/>
        </authorList>
    </citation>
    <scope>IDENTIFICATION</scope>
</reference>
<evidence type="ECO:0000256" key="1">
    <source>
        <dbReference type="SAM" id="Phobius"/>
    </source>
</evidence>
<name>A0A915CPL4_9BILA</name>
<keyword evidence="2" id="KW-1185">Reference proteome</keyword>
<sequence>MPDIQSKRFKTGYHQRNEGAFTRAVRKFLVRNPKTFAYAMAGSVFIGFMIPTLRNIKMRMTLSKEEYIDWHNRYNAVVADRRVSFSNWYIPLITKDIAMYQDETTEEIFQNTKMLPRKTSKY</sequence>
<dbReference type="Proteomes" id="UP000887574">
    <property type="component" value="Unplaced"/>
</dbReference>
<evidence type="ECO:0000313" key="2">
    <source>
        <dbReference type="Proteomes" id="UP000887574"/>
    </source>
</evidence>
<feature type="transmembrane region" description="Helical" evidence="1">
    <location>
        <begin position="35"/>
        <end position="53"/>
    </location>
</feature>
<keyword evidence="1" id="KW-0812">Transmembrane</keyword>
<accession>A0A915CPL4</accession>
<dbReference type="WBParaSite" id="jg11198">
    <property type="protein sequence ID" value="jg11198"/>
    <property type="gene ID" value="jg11198"/>
</dbReference>
<proteinExistence type="predicted"/>
<protein>
    <submittedName>
        <fullName evidence="3">Transmembrane protein</fullName>
    </submittedName>
</protein>
<organism evidence="2 3">
    <name type="scientific">Ditylenchus dipsaci</name>
    <dbReference type="NCBI Taxonomy" id="166011"/>
    <lineage>
        <taxon>Eukaryota</taxon>
        <taxon>Metazoa</taxon>
        <taxon>Ecdysozoa</taxon>
        <taxon>Nematoda</taxon>
        <taxon>Chromadorea</taxon>
        <taxon>Rhabditida</taxon>
        <taxon>Tylenchina</taxon>
        <taxon>Tylenchomorpha</taxon>
        <taxon>Sphaerularioidea</taxon>
        <taxon>Anguinidae</taxon>
        <taxon>Anguininae</taxon>
        <taxon>Ditylenchus</taxon>
    </lineage>
</organism>
<keyword evidence="1" id="KW-0472">Membrane</keyword>